<evidence type="ECO:0000313" key="5">
    <source>
        <dbReference type="EMBL" id="GEP73244.1"/>
    </source>
</evidence>
<keyword evidence="3" id="KW-1133">Transmembrane helix</keyword>
<gene>
    <name evidence="5" type="ORF">LRA02_21120</name>
</gene>
<dbReference type="OrthoDB" id="2136626at2"/>
<evidence type="ECO:0000256" key="2">
    <source>
        <dbReference type="SAM" id="MobiDB-lite"/>
    </source>
</evidence>
<feature type="region of interest" description="Disordered" evidence="2">
    <location>
        <begin position="34"/>
        <end position="63"/>
    </location>
</feature>
<comment type="caution">
    <text evidence="5">The sequence shown here is derived from an EMBL/GenBank/DDBJ whole genome shotgun (WGS) entry which is preliminary data.</text>
</comment>
<feature type="transmembrane region" description="Helical" evidence="3">
    <location>
        <begin position="16"/>
        <end position="34"/>
    </location>
</feature>
<dbReference type="AlphaFoldDB" id="A0A512PPX7"/>
<sequence length="200" mass="22208">MKQKEAKPSKPWYKKWWVWLVIVIGIGVGGSMVGGSEESTSQDTGKTEQTVDTKETAEAEANSKSEMKERYLVNEVANYKGYKFKVNKVTYYAGNEFDTPKDGNQFVIVNVTIRNDTNERQSYNPIDFSLNADGNSTNSFEIITDGEYARNMLESGELDPGASVSGNLVSQAKKGAKLTLEYSPSFWNDNLVKVALTETA</sequence>
<feature type="domain" description="DUF4352" evidence="4">
    <location>
        <begin position="72"/>
        <end position="190"/>
    </location>
</feature>
<dbReference type="InterPro" id="IPR029051">
    <property type="entry name" value="DUF4352"/>
</dbReference>
<proteinExistence type="predicted"/>
<name>A0A512PPX7_9LACO</name>
<evidence type="ECO:0000256" key="3">
    <source>
        <dbReference type="SAM" id="Phobius"/>
    </source>
</evidence>
<keyword evidence="3" id="KW-0812">Transmembrane</keyword>
<dbReference type="Gene3D" id="2.60.40.1240">
    <property type="match status" value="1"/>
</dbReference>
<dbReference type="STRING" id="1423795.FD12_GL001953"/>
<dbReference type="Proteomes" id="UP000321569">
    <property type="component" value="Unassembled WGS sequence"/>
</dbReference>
<evidence type="ECO:0000313" key="6">
    <source>
        <dbReference type="Proteomes" id="UP000321569"/>
    </source>
</evidence>
<keyword evidence="1" id="KW-0732">Signal</keyword>
<protein>
    <recommendedName>
        <fullName evidence="4">DUF4352 domain-containing protein</fullName>
    </recommendedName>
</protein>
<dbReference type="InterPro" id="IPR029050">
    <property type="entry name" value="Immunoprotect_excell_Ig-like"/>
</dbReference>
<keyword evidence="3" id="KW-0472">Membrane</keyword>
<evidence type="ECO:0000256" key="1">
    <source>
        <dbReference type="ARBA" id="ARBA00022729"/>
    </source>
</evidence>
<evidence type="ECO:0000259" key="4">
    <source>
        <dbReference type="Pfam" id="PF11611"/>
    </source>
</evidence>
<dbReference type="RefSeq" id="WP_056982033.1">
    <property type="nucleotide sequence ID" value="NZ_BKAM01000059.1"/>
</dbReference>
<reference evidence="5 6" key="1">
    <citation type="submission" date="2019-07" db="EMBL/GenBank/DDBJ databases">
        <title>Whole genome shotgun sequence of Lactobacillus rapi NBRC 109618.</title>
        <authorList>
            <person name="Hosoyama A."/>
            <person name="Uohara A."/>
            <person name="Ohji S."/>
            <person name="Ichikawa N."/>
        </authorList>
    </citation>
    <scope>NUCLEOTIDE SEQUENCE [LARGE SCALE GENOMIC DNA]</scope>
    <source>
        <strain evidence="5 6">NBRC 109618</strain>
    </source>
</reference>
<dbReference type="EMBL" id="BKAM01000059">
    <property type="protein sequence ID" value="GEP73244.1"/>
    <property type="molecule type" value="Genomic_DNA"/>
</dbReference>
<accession>A0A512PPX7</accession>
<feature type="compositionally biased region" description="Basic and acidic residues" evidence="2">
    <location>
        <begin position="45"/>
        <end position="63"/>
    </location>
</feature>
<organism evidence="5 6">
    <name type="scientific">Lentilactobacillus rapi</name>
    <dbReference type="NCBI Taxonomy" id="481723"/>
    <lineage>
        <taxon>Bacteria</taxon>
        <taxon>Bacillati</taxon>
        <taxon>Bacillota</taxon>
        <taxon>Bacilli</taxon>
        <taxon>Lactobacillales</taxon>
        <taxon>Lactobacillaceae</taxon>
        <taxon>Lentilactobacillus</taxon>
    </lineage>
</organism>
<dbReference type="Pfam" id="PF11611">
    <property type="entry name" value="DUF4352"/>
    <property type="match status" value="1"/>
</dbReference>